<evidence type="ECO:0000313" key="2">
    <source>
        <dbReference type="EMBL" id="KAF9500139.1"/>
    </source>
</evidence>
<protein>
    <submittedName>
        <fullName evidence="2">Uncharacterized protein</fullName>
    </submittedName>
</protein>
<accession>A0A9P6DIZ2</accession>
<name>A0A9P6DIZ2_PLEER</name>
<feature type="coiled-coil region" evidence="1">
    <location>
        <begin position="14"/>
        <end position="41"/>
    </location>
</feature>
<dbReference type="Proteomes" id="UP000807025">
    <property type="component" value="Unassembled WGS sequence"/>
</dbReference>
<dbReference type="OrthoDB" id="2857391at2759"/>
<keyword evidence="3" id="KW-1185">Reference proteome</keyword>
<keyword evidence="1" id="KW-0175">Coiled coil</keyword>
<evidence type="ECO:0000256" key="1">
    <source>
        <dbReference type="SAM" id="Coils"/>
    </source>
</evidence>
<gene>
    <name evidence="2" type="ORF">BDN71DRAFT_1427725</name>
</gene>
<evidence type="ECO:0000313" key="3">
    <source>
        <dbReference type="Proteomes" id="UP000807025"/>
    </source>
</evidence>
<organism evidence="2 3">
    <name type="scientific">Pleurotus eryngii</name>
    <name type="common">Boletus of the steppes</name>
    <dbReference type="NCBI Taxonomy" id="5323"/>
    <lineage>
        <taxon>Eukaryota</taxon>
        <taxon>Fungi</taxon>
        <taxon>Dikarya</taxon>
        <taxon>Basidiomycota</taxon>
        <taxon>Agaricomycotina</taxon>
        <taxon>Agaricomycetes</taxon>
        <taxon>Agaricomycetidae</taxon>
        <taxon>Agaricales</taxon>
        <taxon>Pleurotineae</taxon>
        <taxon>Pleurotaceae</taxon>
        <taxon>Pleurotus</taxon>
    </lineage>
</organism>
<reference evidence="2" key="1">
    <citation type="submission" date="2020-11" db="EMBL/GenBank/DDBJ databases">
        <authorList>
            <consortium name="DOE Joint Genome Institute"/>
            <person name="Ahrendt S."/>
            <person name="Riley R."/>
            <person name="Andreopoulos W."/>
            <person name="Labutti K."/>
            <person name="Pangilinan J."/>
            <person name="Ruiz-Duenas F.J."/>
            <person name="Barrasa J.M."/>
            <person name="Sanchez-Garcia M."/>
            <person name="Camarero S."/>
            <person name="Miyauchi S."/>
            <person name="Serrano A."/>
            <person name="Linde D."/>
            <person name="Babiker R."/>
            <person name="Drula E."/>
            <person name="Ayuso-Fernandez I."/>
            <person name="Pacheco R."/>
            <person name="Padilla G."/>
            <person name="Ferreira P."/>
            <person name="Barriuso J."/>
            <person name="Kellner H."/>
            <person name="Castanera R."/>
            <person name="Alfaro M."/>
            <person name="Ramirez L."/>
            <person name="Pisabarro A.G."/>
            <person name="Kuo A."/>
            <person name="Tritt A."/>
            <person name="Lipzen A."/>
            <person name="He G."/>
            <person name="Yan M."/>
            <person name="Ng V."/>
            <person name="Cullen D."/>
            <person name="Martin F."/>
            <person name="Rosso M.-N."/>
            <person name="Henrissat B."/>
            <person name="Hibbett D."/>
            <person name="Martinez A.T."/>
            <person name="Grigoriev I.V."/>
        </authorList>
    </citation>
    <scope>NUCLEOTIDE SEQUENCE</scope>
    <source>
        <strain evidence="2">ATCC 90797</strain>
    </source>
</reference>
<comment type="caution">
    <text evidence="2">The sequence shown here is derived from an EMBL/GenBank/DDBJ whole genome shotgun (WGS) entry which is preliminary data.</text>
</comment>
<dbReference type="AlphaFoldDB" id="A0A9P6DIZ2"/>
<dbReference type="EMBL" id="MU154529">
    <property type="protein sequence ID" value="KAF9500139.1"/>
    <property type="molecule type" value="Genomic_DNA"/>
</dbReference>
<proteinExistence type="predicted"/>
<feature type="non-terminal residue" evidence="2">
    <location>
        <position position="252"/>
    </location>
</feature>
<sequence length="252" mass="27519">MSASMVAQMGGLALQDVQLENGELKQQLTELRDKIAALEASKSCRGKWGSNITAGTVNPEDETDENRLARIAKCYTIMNQLWVPDNVFPVLQPPKPSNDPSYYGARENWMLGMAAELYEVFSKEMHSTLRLANMGTERQAMAHTLRNCAAHIFDTIGVPSQALKNKDLCQTSPELIALLKPGKNGLYPLLPPLLYPLGNTIDVFQNPVLPLILCVALFGKTLLTSMPAANSSGRKWAVTQVTTGSICLAAIM</sequence>